<sequence>MKLKRTILLLIAATFLVVAGVLSNTDQVSAHPSRDQNVYYDYPTTATVVGTWGANLFEGNDQNKVFQRVLPVNSQWQVYGYTWRDDGYYYYAGGNLWIQGNQIKTPVYNWLDAILNVVSRYGEDWNSNTRWRTTTPFLGPIEVALEDDTNGQAIDTRLYQVFDNGDINDVTWAVQPH</sequence>
<dbReference type="STRING" id="1423734.FC83_GL003039"/>
<accession>X0PEH1</accession>
<protein>
    <recommendedName>
        <fullName evidence="4">Surface layer protein A domain-containing protein</fullName>
    </recommendedName>
</protein>
<name>X0PEH1_9LACO</name>
<gene>
    <name evidence="2" type="ORF">FC83_GL003039</name>
</gene>
<dbReference type="RefSeq" id="WP_035452913.1">
    <property type="nucleotide sequence ID" value="NZ_AZGA01000005.1"/>
</dbReference>
<feature type="signal peptide" evidence="1">
    <location>
        <begin position="1"/>
        <end position="19"/>
    </location>
</feature>
<keyword evidence="1" id="KW-0732">Signal</keyword>
<dbReference type="EMBL" id="AZGA01000005">
    <property type="protein sequence ID" value="KRM36286.1"/>
    <property type="molecule type" value="Genomic_DNA"/>
</dbReference>
<comment type="caution">
    <text evidence="2">The sequence shown here is derived from an EMBL/GenBank/DDBJ whole genome shotgun (WGS) entry which is preliminary data.</text>
</comment>
<evidence type="ECO:0000313" key="2">
    <source>
        <dbReference type="EMBL" id="KRM36286.1"/>
    </source>
</evidence>
<proteinExistence type="predicted"/>
<organism evidence="2 3">
    <name type="scientific">Agrilactobacillus composti DSM 18527 = JCM 14202</name>
    <dbReference type="NCBI Taxonomy" id="1423734"/>
    <lineage>
        <taxon>Bacteria</taxon>
        <taxon>Bacillati</taxon>
        <taxon>Bacillota</taxon>
        <taxon>Bacilli</taxon>
        <taxon>Lactobacillales</taxon>
        <taxon>Lactobacillaceae</taxon>
        <taxon>Agrilactobacillus</taxon>
    </lineage>
</organism>
<dbReference type="PATRIC" id="fig|1423734.3.peg.3089"/>
<reference evidence="2 3" key="1">
    <citation type="journal article" date="2015" name="Genome Announc.">
        <title>Expanding the biotechnology potential of lactobacilli through comparative genomics of 213 strains and associated genera.</title>
        <authorList>
            <person name="Sun Z."/>
            <person name="Harris H.M."/>
            <person name="McCann A."/>
            <person name="Guo C."/>
            <person name="Argimon S."/>
            <person name="Zhang W."/>
            <person name="Yang X."/>
            <person name="Jeffery I.B."/>
            <person name="Cooney J.C."/>
            <person name="Kagawa T.F."/>
            <person name="Liu W."/>
            <person name="Song Y."/>
            <person name="Salvetti E."/>
            <person name="Wrobel A."/>
            <person name="Rasinkangas P."/>
            <person name="Parkhill J."/>
            <person name="Rea M.C."/>
            <person name="O'Sullivan O."/>
            <person name="Ritari J."/>
            <person name="Douillard F.P."/>
            <person name="Paul Ross R."/>
            <person name="Yang R."/>
            <person name="Briner A.E."/>
            <person name="Felis G.E."/>
            <person name="de Vos W.M."/>
            <person name="Barrangou R."/>
            <person name="Klaenhammer T.R."/>
            <person name="Caufield P.W."/>
            <person name="Cui Y."/>
            <person name="Zhang H."/>
            <person name="O'Toole P.W."/>
        </authorList>
    </citation>
    <scope>NUCLEOTIDE SEQUENCE [LARGE SCALE GENOMIC DNA]</scope>
    <source>
        <strain evidence="2 3">DSM 18527</strain>
    </source>
</reference>
<evidence type="ECO:0000313" key="3">
    <source>
        <dbReference type="Proteomes" id="UP000051236"/>
    </source>
</evidence>
<dbReference type="OrthoDB" id="2329985at2"/>
<dbReference type="AlphaFoldDB" id="X0PEH1"/>
<evidence type="ECO:0000256" key="1">
    <source>
        <dbReference type="SAM" id="SignalP"/>
    </source>
</evidence>
<keyword evidence="3" id="KW-1185">Reference proteome</keyword>
<dbReference type="Proteomes" id="UP000051236">
    <property type="component" value="Unassembled WGS sequence"/>
</dbReference>
<feature type="chain" id="PRO_5039087372" description="Surface layer protein A domain-containing protein" evidence="1">
    <location>
        <begin position="20"/>
        <end position="177"/>
    </location>
</feature>
<evidence type="ECO:0008006" key="4">
    <source>
        <dbReference type="Google" id="ProtNLM"/>
    </source>
</evidence>